<evidence type="ECO:0000256" key="5">
    <source>
        <dbReference type="RuleBase" id="RU367151"/>
    </source>
</evidence>
<dbReference type="NCBIfam" id="TIGR02765">
    <property type="entry name" value="crypto_DASH"/>
    <property type="match status" value="1"/>
</dbReference>
<feature type="binding site" evidence="3">
    <location>
        <begin position="33"/>
        <end position="37"/>
    </location>
    <ligand>
        <name>FAD</name>
        <dbReference type="ChEBI" id="CHEBI:57692"/>
    </ligand>
</feature>
<keyword evidence="1 3" id="KW-0285">Flavoprotein</keyword>
<feature type="site" description="Electron transfer via tryptophanyl radical" evidence="4">
    <location>
        <position position="105"/>
    </location>
</feature>
<organism evidence="7 8">
    <name type="scientific">Halolamina salina</name>
    <dbReference type="NCBI Taxonomy" id="1220023"/>
    <lineage>
        <taxon>Archaea</taxon>
        <taxon>Methanobacteriati</taxon>
        <taxon>Methanobacteriota</taxon>
        <taxon>Stenosarchaea group</taxon>
        <taxon>Halobacteria</taxon>
        <taxon>Halobacteriales</taxon>
        <taxon>Haloferacaceae</taxon>
    </lineage>
</organism>
<feature type="site" description="Electron transfer via tryptophanyl radical" evidence="4">
    <location>
        <position position="187"/>
    </location>
</feature>
<comment type="cofactor">
    <cofactor evidence="5">
        <name>(6R)-5,10-methylene-5,6,7,8-tetrahydrofolate</name>
        <dbReference type="ChEBI" id="CHEBI:15636"/>
    </cofactor>
    <text evidence="5">Binds 1 5,10-methenyltetrahydrofolate (MTHF) per subunit.</text>
</comment>
<comment type="caution">
    <text evidence="7">The sequence shown here is derived from an EMBL/GenBank/DDBJ whole genome shotgun (WGS) entry which is preliminary data.</text>
</comment>
<dbReference type="PRINTS" id="PR00147">
    <property type="entry name" value="DNAPHOTLYASE"/>
</dbReference>
<dbReference type="Gene3D" id="1.25.40.80">
    <property type="match status" value="1"/>
</dbReference>
<name>A0ABD6B9I0_9EURY</name>
<feature type="binding site" evidence="3">
    <location>
        <begin position="177"/>
        <end position="179"/>
    </location>
    <ligand>
        <name>FAD</name>
        <dbReference type="ChEBI" id="CHEBI:57692"/>
    </ligand>
</feature>
<feature type="non-terminal residue" evidence="7">
    <location>
        <position position="1"/>
    </location>
</feature>
<evidence type="ECO:0000256" key="2">
    <source>
        <dbReference type="ARBA" id="ARBA00022827"/>
    </source>
</evidence>
<dbReference type="InterPro" id="IPR014133">
    <property type="entry name" value="Cry_DASH"/>
</dbReference>
<feature type="site" description="Electron transfer via tryptophanyl radical" evidence="4">
    <location>
        <position position="164"/>
    </location>
</feature>
<evidence type="ECO:0000256" key="4">
    <source>
        <dbReference type="PIRSR" id="PIRSR602081-2"/>
    </source>
</evidence>
<sequence length="270" mass="31539">TAGLDRLEAYVWEGDHLREYKWTRNGLLGAEYSSKLSPWLAAGCLSPRYVKRAVDRYEDERVSNDSTYWLLFELRWRDFMAFQTAKHGGQFFARDGIREREDIDWADPGSDPTARERFERWKRGETGVPFVDANVRELNETGYMSNRGRQNVASFLANSLRIDWRRGAAYFETKLVDYDPGSNYGNWAYVAGVGNDSRNSYFDIVEQARNYDEDGEYVRHWLPELRGLPPAYVHEPWEMDREEQAAYGVVLGEDYPEPMIDLEASYEAFR</sequence>
<evidence type="ECO:0000259" key="6">
    <source>
        <dbReference type="Pfam" id="PF03441"/>
    </source>
</evidence>
<protein>
    <recommendedName>
        <fullName evidence="5">Cryptochrome DASH</fullName>
    </recommendedName>
</protein>
<dbReference type="PANTHER" id="PTHR11455:SF22">
    <property type="entry name" value="CRYPTOCHROME DASH"/>
    <property type="match status" value="1"/>
</dbReference>
<dbReference type="Proteomes" id="UP001597111">
    <property type="component" value="Unassembled WGS sequence"/>
</dbReference>
<evidence type="ECO:0000256" key="3">
    <source>
        <dbReference type="PIRSR" id="PIRSR602081-1"/>
    </source>
</evidence>
<dbReference type="Pfam" id="PF03441">
    <property type="entry name" value="FAD_binding_7"/>
    <property type="match status" value="1"/>
</dbReference>
<dbReference type="SUPFAM" id="SSF48173">
    <property type="entry name" value="Cryptochrome/photolyase FAD-binding domain"/>
    <property type="match status" value="1"/>
</dbReference>
<keyword evidence="8" id="KW-1185">Reference proteome</keyword>
<evidence type="ECO:0000313" key="7">
    <source>
        <dbReference type="EMBL" id="MFD1527616.1"/>
    </source>
</evidence>
<comment type="function">
    <text evidence="5">May have a photoreceptor function.</text>
</comment>
<evidence type="ECO:0000256" key="1">
    <source>
        <dbReference type="ARBA" id="ARBA00022630"/>
    </source>
</evidence>
<dbReference type="Gene3D" id="1.10.579.10">
    <property type="entry name" value="DNA Cyclobutane Dipyrimidine Photolyase, subunit A, domain 3"/>
    <property type="match status" value="1"/>
</dbReference>
<keyword evidence="2 3" id="KW-0274">FAD</keyword>
<dbReference type="PANTHER" id="PTHR11455">
    <property type="entry name" value="CRYPTOCHROME"/>
    <property type="match status" value="1"/>
</dbReference>
<dbReference type="InterPro" id="IPR002081">
    <property type="entry name" value="Cryptochrome/DNA_photolyase_1"/>
</dbReference>
<feature type="binding site" evidence="3">
    <location>
        <position position="20"/>
    </location>
    <ligand>
        <name>FAD</name>
        <dbReference type="ChEBI" id="CHEBI:57692"/>
    </ligand>
</feature>
<dbReference type="EMBL" id="JBHUDH010000243">
    <property type="protein sequence ID" value="MFD1527616.1"/>
    <property type="molecule type" value="Genomic_DNA"/>
</dbReference>
<dbReference type="AlphaFoldDB" id="A0ABD6B9I0"/>
<reference evidence="7 8" key="1">
    <citation type="journal article" date="2019" name="Int. J. Syst. Evol. Microbiol.">
        <title>The Global Catalogue of Microorganisms (GCM) 10K type strain sequencing project: providing services to taxonomists for standard genome sequencing and annotation.</title>
        <authorList>
            <consortium name="The Broad Institute Genomics Platform"/>
            <consortium name="The Broad Institute Genome Sequencing Center for Infectious Disease"/>
            <person name="Wu L."/>
            <person name="Ma J."/>
        </authorList>
    </citation>
    <scope>NUCLEOTIDE SEQUENCE [LARGE SCALE GENOMIC DNA]</scope>
    <source>
        <strain evidence="7 8">CGMCC 1.12285</strain>
    </source>
</reference>
<comment type="cofactor">
    <cofactor evidence="3 5">
        <name>FAD</name>
        <dbReference type="ChEBI" id="CHEBI:57692"/>
    </cofactor>
    <text evidence="3 5">Binds 1 FAD per subunit.</text>
</comment>
<keyword evidence="5" id="KW-0157">Chromophore</keyword>
<dbReference type="InterPro" id="IPR036134">
    <property type="entry name" value="Crypto/Photolyase_FAD-like_sf"/>
</dbReference>
<feature type="domain" description="Cryptochrome/DNA photolyase FAD-binding" evidence="6">
    <location>
        <begin position="72"/>
        <end position="268"/>
    </location>
</feature>
<evidence type="ECO:0000313" key="8">
    <source>
        <dbReference type="Proteomes" id="UP001597111"/>
    </source>
</evidence>
<dbReference type="RefSeq" id="WP_379818984.1">
    <property type="nucleotide sequence ID" value="NZ_JBHUDH010000243.1"/>
</dbReference>
<comment type="similarity">
    <text evidence="5">Belongs to the DNA photolyase class-1 family.</text>
</comment>
<accession>A0ABD6B9I0</accession>
<proteinExistence type="inferred from homology"/>
<gene>
    <name evidence="7" type="ORF">ACFR9S_15130</name>
</gene>
<dbReference type="InterPro" id="IPR005101">
    <property type="entry name" value="Cryptochr/Photolyase_FAD-bd"/>
</dbReference>